<dbReference type="Proteomes" id="UP000295500">
    <property type="component" value="Unassembled WGS sequence"/>
</dbReference>
<dbReference type="SUPFAM" id="SSF47413">
    <property type="entry name" value="lambda repressor-like DNA-binding domains"/>
    <property type="match status" value="1"/>
</dbReference>
<protein>
    <submittedName>
        <fullName evidence="2">Helix-turn-helix protein</fullName>
    </submittedName>
</protein>
<dbReference type="CDD" id="cd00093">
    <property type="entry name" value="HTH_XRE"/>
    <property type="match status" value="1"/>
</dbReference>
<dbReference type="RefSeq" id="WP_133528790.1">
    <property type="nucleotide sequence ID" value="NZ_SNXO01000025.1"/>
</dbReference>
<dbReference type="SMART" id="SM00530">
    <property type="entry name" value="HTH_XRE"/>
    <property type="match status" value="1"/>
</dbReference>
<comment type="caution">
    <text evidence="2">The sequence shown here is derived from an EMBL/GenBank/DDBJ whole genome shotgun (WGS) entry which is preliminary data.</text>
</comment>
<accession>A0A4R6PYS3</accession>
<dbReference type="EMBL" id="SNXO01000025">
    <property type="protein sequence ID" value="TDP52878.1"/>
    <property type="molecule type" value="Genomic_DNA"/>
</dbReference>
<evidence type="ECO:0000259" key="1">
    <source>
        <dbReference type="PROSITE" id="PS50943"/>
    </source>
</evidence>
<gene>
    <name evidence="2" type="ORF">EV211_12532</name>
</gene>
<dbReference type="AlphaFoldDB" id="A0A4R6PYS3"/>
<feature type="domain" description="HTH cro/C1-type" evidence="1">
    <location>
        <begin position="35"/>
        <end position="91"/>
    </location>
</feature>
<dbReference type="Pfam" id="PF01381">
    <property type="entry name" value="HTH_3"/>
    <property type="match status" value="1"/>
</dbReference>
<dbReference type="GO" id="GO:0003677">
    <property type="term" value="F:DNA binding"/>
    <property type="evidence" value="ECO:0007669"/>
    <property type="project" value="InterPro"/>
</dbReference>
<dbReference type="InterPro" id="IPR010982">
    <property type="entry name" value="Lambda_DNA-bd_dom_sf"/>
</dbReference>
<evidence type="ECO:0000313" key="2">
    <source>
        <dbReference type="EMBL" id="TDP52878.1"/>
    </source>
</evidence>
<organism evidence="2 3">
    <name type="scientific">Aminicella lysinilytica</name>
    <dbReference type="NCBI Taxonomy" id="433323"/>
    <lineage>
        <taxon>Bacteria</taxon>
        <taxon>Bacillati</taxon>
        <taxon>Bacillota</taxon>
        <taxon>Clostridia</taxon>
        <taxon>Peptostreptococcales</taxon>
        <taxon>Anaerovoracaceae</taxon>
        <taxon>Aminicella</taxon>
    </lineage>
</organism>
<keyword evidence="3" id="KW-1185">Reference proteome</keyword>
<evidence type="ECO:0000313" key="3">
    <source>
        <dbReference type="Proteomes" id="UP000295500"/>
    </source>
</evidence>
<dbReference type="PROSITE" id="PS50943">
    <property type="entry name" value="HTH_CROC1"/>
    <property type="match status" value="1"/>
</dbReference>
<dbReference type="InterPro" id="IPR001387">
    <property type="entry name" value="Cro/C1-type_HTH"/>
</dbReference>
<name>A0A4R6PYS3_9FIRM</name>
<proteinExistence type="predicted"/>
<reference evidence="2 3" key="1">
    <citation type="submission" date="2019-03" db="EMBL/GenBank/DDBJ databases">
        <title>Genomic Encyclopedia of Type Strains, Phase IV (KMG-IV): sequencing the most valuable type-strain genomes for metagenomic binning, comparative biology and taxonomic classification.</title>
        <authorList>
            <person name="Goeker M."/>
        </authorList>
    </citation>
    <scope>NUCLEOTIDE SEQUENCE [LARGE SCALE GENOMIC DNA]</scope>
    <source>
        <strain evidence="2 3">DSM 28287</strain>
    </source>
</reference>
<dbReference type="OrthoDB" id="428540at2"/>
<dbReference type="Gene3D" id="1.10.260.40">
    <property type="entry name" value="lambda repressor-like DNA-binding domains"/>
    <property type="match status" value="1"/>
</dbReference>
<sequence>MTAKFDDFLQEQLQNPEFSEEYNNLQPERAIIQAIIDARRTSGLTQKELSTVTGIAQGDISKLEHGNGNPSVRTLKRLAQGMGMTLRIEFLPDATESAEK</sequence>